<feature type="transmembrane region" description="Helical" evidence="7">
    <location>
        <begin position="161"/>
        <end position="179"/>
    </location>
</feature>
<feature type="transmembrane region" description="Helical" evidence="7">
    <location>
        <begin position="191"/>
        <end position="210"/>
    </location>
</feature>
<dbReference type="InParanoid" id="G4TS43"/>
<dbReference type="Gene3D" id="1.20.1250.20">
    <property type="entry name" value="MFS general substrate transporter like domains"/>
    <property type="match status" value="1"/>
</dbReference>
<comment type="caution">
    <text evidence="9">The sequence shown here is derived from an EMBL/GenBank/DDBJ whole genome shotgun (WGS) entry which is preliminary data.</text>
</comment>
<dbReference type="GO" id="GO:0005351">
    <property type="term" value="F:carbohydrate:proton symporter activity"/>
    <property type="evidence" value="ECO:0007669"/>
    <property type="project" value="TreeGrafter"/>
</dbReference>
<feature type="transmembrane region" description="Helical" evidence="7">
    <location>
        <begin position="446"/>
        <end position="465"/>
    </location>
</feature>
<organism evidence="9 10">
    <name type="scientific">Serendipita indica (strain DSM 11827)</name>
    <name type="common">Root endophyte fungus</name>
    <name type="synonym">Piriformospora indica</name>
    <dbReference type="NCBI Taxonomy" id="1109443"/>
    <lineage>
        <taxon>Eukaryota</taxon>
        <taxon>Fungi</taxon>
        <taxon>Dikarya</taxon>
        <taxon>Basidiomycota</taxon>
        <taxon>Agaricomycotina</taxon>
        <taxon>Agaricomycetes</taxon>
        <taxon>Sebacinales</taxon>
        <taxon>Serendipitaceae</taxon>
        <taxon>Serendipita</taxon>
    </lineage>
</organism>
<dbReference type="OrthoDB" id="6133115at2759"/>
<evidence type="ECO:0000313" key="10">
    <source>
        <dbReference type="Proteomes" id="UP000007148"/>
    </source>
</evidence>
<protein>
    <submittedName>
        <fullName evidence="9">Related to hexose transporter protein</fullName>
    </submittedName>
</protein>
<keyword evidence="5 7" id="KW-1133">Transmembrane helix</keyword>
<evidence type="ECO:0000256" key="2">
    <source>
        <dbReference type="ARBA" id="ARBA00010992"/>
    </source>
</evidence>
<name>G4TS43_SERID</name>
<feature type="transmembrane region" description="Helical" evidence="7">
    <location>
        <begin position="282"/>
        <end position="302"/>
    </location>
</feature>
<dbReference type="InterPro" id="IPR005828">
    <property type="entry name" value="MFS_sugar_transport-like"/>
</dbReference>
<dbReference type="InterPro" id="IPR036259">
    <property type="entry name" value="MFS_trans_sf"/>
</dbReference>
<evidence type="ECO:0000256" key="6">
    <source>
        <dbReference type="ARBA" id="ARBA00023136"/>
    </source>
</evidence>
<gene>
    <name evidence="9" type="ORF">PIIN_08090</name>
</gene>
<dbReference type="PANTHER" id="PTHR48022:SF64">
    <property type="entry name" value="MAJOR FACILITATOR SUPERFAMILY (MFS) PROFILE DOMAIN-CONTAINING PROTEIN"/>
    <property type="match status" value="1"/>
</dbReference>
<keyword evidence="4 7" id="KW-0812">Transmembrane</keyword>
<dbReference type="AlphaFoldDB" id="G4TS43"/>
<dbReference type="InterPro" id="IPR050360">
    <property type="entry name" value="MFS_Sugar_Transporters"/>
</dbReference>
<dbReference type="PROSITE" id="PS50850">
    <property type="entry name" value="MFS"/>
    <property type="match status" value="1"/>
</dbReference>
<feature type="transmembrane region" description="Helical" evidence="7">
    <location>
        <begin position="69"/>
        <end position="89"/>
    </location>
</feature>
<dbReference type="PROSITE" id="PS00216">
    <property type="entry name" value="SUGAR_TRANSPORT_1"/>
    <property type="match status" value="1"/>
</dbReference>
<evidence type="ECO:0000259" key="8">
    <source>
        <dbReference type="PROSITE" id="PS50850"/>
    </source>
</evidence>
<feature type="transmembrane region" description="Helical" evidence="7">
    <location>
        <begin position="129"/>
        <end position="149"/>
    </location>
</feature>
<evidence type="ECO:0000256" key="3">
    <source>
        <dbReference type="ARBA" id="ARBA00022448"/>
    </source>
</evidence>
<sequence>MEHISDLLWTGPWWKNKGLNPPAKRLYCPALDDQAPSALNGYDGSVLNGIQIMPEWDKYFGDPSDKTRGLMVAAQTFGSFIMLPFAPLLSDGIGRRKTLSLGSTIIGGGVLLQAMATTVAHFVASRVLIGLGLCIATNAAPLLITELSYPTQRAPITAMYNGSWYIGSILSAWITYATIRTLSGSVWAWRIPSMLQAVPSLFQAVFVWFCPESPRWLVANGHDLEAVKVLTKYHANGRERDPLVYFTYGQIREALSMEREISAMTSYATLFKTPGNRRRMRIVLAIGFFSQWAGNGLVSYYIGDVFKGVGVTDPPTVGLINGSLQIWNCAVAITAAMLVDRLGRRLLFLSSNTGMLITFIGWTLATAFFSTRGDKSAAHAVLGIIPLFYFAYNIAYSPMLVAYALEVLPYRIRARGFTMMNATICIGITTNQFVNPIAIGKLGWKLYIVYCCFLLFQLGYIYLFLVETKGKTLEETAAIFDGQKEVEQVANVGYQAVTESRIRSFKADDVGDVEGGGIPGEDIQLTLSRHNSMAPTIASERSVKTSADTNFYQDATASTNSKAFGRYR</sequence>
<evidence type="ECO:0000256" key="5">
    <source>
        <dbReference type="ARBA" id="ARBA00022989"/>
    </source>
</evidence>
<comment type="subcellular location">
    <subcellularLocation>
        <location evidence="1">Membrane</location>
        <topology evidence="1">Multi-pass membrane protein</topology>
    </subcellularLocation>
</comment>
<comment type="similarity">
    <text evidence="2">Belongs to the major facilitator superfamily. Sugar transporter (TC 2.A.1.1) family.</text>
</comment>
<dbReference type="FunFam" id="1.20.1250.20:FF:000134">
    <property type="entry name" value="MFS sugar transporter protein"/>
    <property type="match status" value="1"/>
</dbReference>
<feature type="domain" description="Major facilitator superfamily (MFS) profile" evidence="8">
    <location>
        <begin position="29"/>
        <end position="469"/>
    </location>
</feature>
<feature type="transmembrane region" description="Helical" evidence="7">
    <location>
        <begin position="101"/>
        <end position="123"/>
    </location>
</feature>
<feature type="transmembrane region" description="Helical" evidence="7">
    <location>
        <begin position="417"/>
        <end position="434"/>
    </location>
</feature>
<feature type="transmembrane region" description="Helical" evidence="7">
    <location>
        <begin position="322"/>
        <end position="339"/>
    </location>
</feature>
<reference evidence="9 10" key="1">
    <citation type="journal article" date="2011" name="PLoS Pathog.">
        <title>Endophytic Life Strategies Decoded by Genome and Transcriptome Analyses of the Mutualistic Root Symbiont Piriformospora indica.</title>
        <authorList>
            <person name="Zuccaro A."/>
            <person name="Lahrmann U."/>
            <person name="Guldener U."/>
            <person name="Langen G."/>
            <person name="Pfiffi S."/>
            <person name="Biedenkopf D."/>
            <person name="Wong P."/>
            <person name="Samans B."/>
            <person name="Grimm C."/>
            <person name="Basiewicz M."/>
            <person name="Murat C."/>
            <person name="Martin F."/>
            <person name="Kogel K.H."/>
        </authorList>
    </citation>
    <scope>NUCLEOTIDE SEQUENCE [LARGE SCALE GENOMIC DNA]</scope>
    <source>
        <strain evidence="9 10">DSM 11827</strain>
    </source>
</reference>
<evidence type="ECO:0000313" key="9">
    <source>
        <dbReference type="EMBL" id="CCA74136.1"/>
    </source>
</evidence>
<evidence type="ECO:0000256" key="7">
    <source>
        <dbReference type="SAM" id="Phobius"/>
    </source>
</evidence>
<dbReference type="STRING" id="1109443.G4TS43"/>
<keyword evidence="6 7" id="KW-0472">Membrane</keyword>
<dbReference type="eggNOG" id="KOG0254">
    <property type="taxonomic scope" value="Eukaryota"/>
</dbReference>
<dbReference type="PANTHER" id="PTHR48022">
    <property type="entry name" value="PLASTIDIC GLUCOSE TRANSPORTER 4"/>
    <property type="match status" value="1"/>
</dbReference>
<evidence type="ECO:0000256" key="1">
    <source>
        <dbReference type="ARBA" id="ARBA00004141"/>
    </source>
</evidence>
<dbReference type="InterPro" id="IPR020846">
    <property type="entry name" value="MFS_dom"/>
</dbReference>
<dbReference type="SUPFAM" id="SSF103473">
    <property type="entry name" value="MFS general substrate transporter"/>
    <property type="match status" value="1"/>
</dbReference>
<evidence type="ECO:0000256" key="4">
    <source>
        <dbReference type="ARBA" id="ARBA00022692"/>
    </source>
</evidence>
<dbReference type="EMBL" id="CAFZ01000282">
    <property type="protein sequence ID" value="CCA74136.1"/>
    <property type="molecule type" value="Genomic_DNA"/>
</dbReference>
<proteinExistence type="inferred from homology"/>
<accession>G4TS43</accession>
<dbReference type="HOGENOM" id="CLU_001265_30_13_1"/>
<feature type="transmembrane region" description="Helical" evidence="7">
    <location>
        <begin position="346"/>
        <end position="369"/>
    </location>
</feature>
<dbReference type="Proteomes" id="UP000007148">
    <property type="component" value="Unassembled WGS sequence"/>
</dbReference>
<dbReference type="InterPro" id="IPR005829">
    <property type="entry name" value="Sugar_transporter_CS"/>
</dbReference>
<dbReference type="Pfam" id="PF00083">
    <property type="entry name" value="Sugar_tr"/>
    <property type="match status" value="1"/>
</dbReference>
<keyword evidence="10" id="KW-1185">Reference proteome</keyword>
<feature type="transmembrane region" description="Helical" evidence="7">
    <location>
        <begin position="381"/>
        <end position="405"/>
    </location>
</feature>
<keyword evidence="3" id="KW-0813">Transport</keyword>
<dbReference type="GO" id="GO:0016020">
    <property type="term" value="C:membrane"/>
    <property type="evidence" value="ECO:0007669"/>
    <property type="project" value="UniProtKB-SubCell"/>
</dbReference>